<name>A0A0D3K3P7_EMIH1</name>
<dbReference type="KEGG" id="ehx:EMIHUDRAFT_442523"/>
<sequence length="288" mass="30857">MVRQGDWELKVVLNGEAQPEHVIDGHHIVEARPGAKFSIEVTFHGEGMCAFDVELDGKKVDAMHAVDTTGQAPRMAGRKHIYAGFVKRNEGQAITSEFQYSHTRVEEGEGGGEGAGSGIASAPVDWSRGIITLRVRQGYAFEVKQDQHGISHQPDLAGPRASASERDMVKGGHSATAAASSSKAFGSNGQWKAGEWCVGPVQGAPELAELTLNYRDSFFLLLKGDKAKLLDPDPCSTEGCSDGVAKARANARRIVDAEARMRKIPKGPPVSIDLTGSDEEEVEPTPLD</sequence>
<accession>A0A0D3K3P7</accession>
<dbReference type="PaxDb" id="2903-EOD30382"/>
<feature type="compositionally biased region" description="Acidic residues" evidence="1">
    <location>
        <begin position="276"/>
        <end position="288"/>
    </location>
</feature>
<dbReference type="RefSeq" id="XP_005782811.1">
    <property type="nucleotide sequence ID" value="XM_005782754.1"/>
</dbReference>
<organism evidence="2 3">
    <name type="scientific">Emiliania huxleyi (strain CCMP1516)</name>
    <dbReference type="NCBI Taxonomy" id="280463"/>
    <lineage>
        <taxon>Eukaryota</taxon>
        <taxon>Haptista</taxon>
        <taxon>Haptophyta</taxon>
        <taxon>Prymnesiophyceae</taxon>
        <taxon>Isochrysidales</taxon>
        <taxon>Noelaerhabdaceae</taxon>
        <taxon>Emiliania</taxon>
    </lineage>
</organism>
<dbReference type="Proteomes" id="UP000013827">
    <property type="component" value="Unassembled WGS sequence"/>
</dbReference>
<reference evidence="3" key="1">
    <citation type="journal article" date="2013" name="Nature">
        <title>Pan genome of the phytoplankton Emiliania underpins its global distribution.</title>
        <authorList>
            <person name="Read B.A."/>
            <person name="Kegel J."/>
            <person name="Klute M.J."/>
            <person name="Kuo A."/>
            <person name="Lefebvre S.C."/>
            <person name="Maumus F."/>
            <person name="Mayer C."/>
            <person name="Miller J."/>
            <person name="Monier A."/>
            <person name="Salamov A."/>
            <person name="Young J."/>
            <person name="Aguilar M."/>
            <person name="Claverie J.M."/>
            <person name="Frickenhaus S."/>
            <person name="Gonzalez K."/>
            <person name="Herman E.K."/>
            <person name="Lin Y.C."/>
            <person name="Napier J."/>
            <person name="Ogata H."/>
            <person name="Sarno A.F."/>
            <person name="Shmutz J."/>
            <person name="Schroeder D."/>
            <person name="de Vargas C."/>
            <person name="Verret F."/>
            <person name="von Dassow P."/>
            <person name="Valentin K."/>
            <person name="Van de Peer Y."/>
            <person name="Wheeler G."/>
            <person name="Dacks J.B."/>
            <person name="Delwiche C.F."/>
            <person name="Dyhrman S.T."/>
            <person name="Glockner G."/>
            <person name="John U."/>
            <person name="Richards T."/>
            <person name="Worden A.Z."/>
            <person name="Zhang X."/>
            <person name="Grigoriev I.V."/>
            <person name="Allen A.E."/>
            <person name="Bidle K."/>
            <person name="Borodovsky M."/>
            <person name="Bowler C."/>
            <person name="Brownlee C."/>
            <person name="Cock J.M."/>
            <person name="Elias M."/>
            <person name="Gladyshev V.N."/>
            <person name="Groth M."/>
            <person name="Guda C."/>
            <person name="Hadaegh A."/>
            <person name="Iglesias-Rodriguez M.D."/>
            <person name="Jenkins J."/>
            <person name="Jones B.M."/>
            <person name="Lawson T."/>
            <person name="Leese F."/>
            <person name="Lindquist E."/>
            <person name="Lobanov A."/>
            <person name="Lomsadze A."/>
            <person name="Malik S.B."/>
            <person name="Marsh M.E."/>
            <person name="Mackinder L."/>
            <person name="Mock T."/>
            <person name="Mueller-Roeber B."/>
            <person name="Pagarete A."/>
            <person name="Parker M."/>
            <person name="Probert I."/>
            <person name="Quesneville H."/>
            <person name="Raines C."/>
            <person name="Rensing S.A."/>
            <person name="Riano-Pachon D.M."/>
            <person name="Richier S."/>
            <person name="Rokitta S."/>
            <person name="Shiraiwa Y."/>
            <person name="Soanes D.M."/>
            <person name="van der Giezen M."/>
            <person name="Wahlund T.M."/>
            <person name="Williams B."/>
            <person name="Wilson W."/>
            <person name="Wolfe G."/>
            <person name="Wurch L.L."/>
        </authorList>
    </citation>
    <scope>NUCLEOTIDE SEQUENCE</scope>
</reference>
<dbReference type="AlphaFoldDB" id="A0A0D3K3P7"/>
<dbReference type="HOGENOM" id="CLU_967863_0_0_1"/>
<evidence type="ECO:0000313" key="3">
    <source>
        <dbReference type="Proteomes" id="UP000013827"/>
    </source>
</evidence>
<evidence type="ECO:0000256" key="1">
    <source>
        <dbReference type="SAM" id="MobiDB-lite"/>
    </source>
</evidence>
<keyword evidence="3" id="KW-1185">Reference proteome</keyword>
<reference evidence="2" key="2">
    <citation type="submission" date="2024-10" db="UniProtKB">
        <authorList>
            <consortium name="EnsemblProtists"/>
        </authorList>
    </citation>
    <scope>IDENTIFICATION</scope>
</reference>
<dbReference type="EnsemblProtists" id="EOD30382">
    <property type="protein sequence ID" value="EOD30382"/>
    <property type="gene ID" value="EMIHUDRAFT_442523"/>
</dbReference>
<evidence type="ECO:0000313" key="2">
    <source>
        <dbReference type="EnsemblProtists" id="EOD30382"/>
    </source>
</evidence>
<feature type="region of interest" description="Disordered" evidence="1">
    <location>
        <begin position="259"/>
        <end position="288"/>
    </location>
</feature>
<dbReference type="GeneID" id="17275654"/>
<protein>
    <submittedName>
        <fullName evidence="2">Uncharacterized protein</fullName>
    </submittedName>
</protein>
<proteinExistence type="predicted"/>